<feature type="modified residue" description="4-aspartylphosphate" evidence="6">
    <location>
        <position position="53"/>
    </location>
</feature>
<dbReference type="PROSITE" id="PS50110">
    <property type="entry name" value="RESPONSE_REGULATORY"/>
    <property type="match status" value="1"/>
</dbReference>
<keyword evidence="2" id="KW-0902">Two-component regulatory system</keyword>
<keyword evidence="1 6" id="KW-0597">Phosphoprotein</keyword>
<dbReference type="Proteomes" id="UP000269157">
    <property type="component" value="Unassembled WGS sequence"/>
</dbReference>
<dbReference type="SUPFAM" id="SSF52172">
    <property type="entry name" value="CheY-like"/>
    <property type="match status" value="1"/>
</dbReference>
<dbReference type="Pfam" id="PF00072">
    <property type="entry name" value="Response_reg"/>
    <property type="match status" value="1"/>
</dbReference>
<accession>A0A497WYV4</accession>
<evidence type="ECO:0000256" key="2">
    <source>
        <dbReference type="ARBA" id="ARBA00023012"/>
    </source>
</evidence>
<dbReference type="InterPro" id="IPR011006">
    <property type="entry name" value="CheY-like_superfamily"/>
</dbReference>
<dbReference type="Gene3D" id="6.10.250.690">
    <property type="match status" value="1"/>
</dbReference>
<dbReference type="InterPro" id="IPR039420">
    <property type="entry name" value="WalR-like"/>
</dbReference>
<keyword evidence="5" id="KW-0804">Transcription</keyword>
<evidence type="ECO:0000313" key="10">
    <source>
        <dbReference type="EMBL" id="RLJ59548.1"/>
    </source>
</evidence>
<name>A0A497WYV4_9RHOB</name>
<dbReference type="PANTHER" id="PTHR48111">
    <property type="entry name" value="REGULATOR OF RPOS"/>
    <property type="match status" value="1"/>
</dbReference>
<keyword evidence="11" id="KW-1185">Reference proteome</keyword>
<dbReference type="Pfam" id="PF00486">
    <property type="entry name" value="Trans_reg_C"/>
    <property type="match status" value="1"/>
</dbReference>
<evidence type="ECO:0000256" key="5">
    <source>
        <dbReference type="ARBA" id="ARBA00023163"/>
    </source>
</evidence>
<keyword evidence="4 7" id="KW-0238">DNA-binding</keyword>
<keyword evidence="3" id="KW-0805">Transcription regulation</keyword>
<dbReference type="Gene3D" id="1.10.10.10">
    <property type="entry name" value="Winged helix-like DNA-binding domain superfamily/Winged helix DNA-binding domain"/>
    <property type="match status" value="1"/>
</dbReference>
<dbReference type="InterPro" id="IPR016032">
    <property type="entry name" value="Sig_transdc_resp-reg_C-effctor"/>
</dbReference>
<dbReference type="InterPro" id="IPR036388">
    <property type="entry name" value="WH-like_DNA-bd_sf"/>
</dbReference>
<dbReference type="SMART" id="SM00862">
    <property type="entry name" value="Trans_reg_C"/>
    <property type="match status" value="1"/>
</dbReference>
<evidence type="ECO:0000259" key="8">
    <source>
        <dbReference type="PROSITE" id="PS50110"/>
    </source>
</evidence>
<feature type="DNA-binding region" description="OmpR/PhoB-type" evidence="7">
    <location>
        <begin position="126"/>
        <end position="224"/>
    </location>
</feature>
<dbReference type="CDD" id="cd00383">
    <property type="entry name" value="trans_reg_C"/>
    <property type="match status" value="1"/>
</dbReference>
<dbReference type="GO" id="GO:0000976">
    <property type="term" value="F:transcription cis-regulatory region binding"/>
    <property type="evidence" value="ECO:0007669"/>
    <property type="project" value="TreeGrafter"/>
</dbReference>
<dbReference type="SUPFAM" id="SSF46894">
    <property type="entry name" value="C-terminal effector domain of the bipartite response regulators"/>
    <property type="match status" value="1"/>
</dbReference>
<dbReference type="GO" id="GO:0006355">
    <property type="term" value="P:regulation of DNA-templated transcription"/>
    <property type="evidence" value="ECO:0007669"/>
    <property type="project" value="InterPro"/>
</dbReference>
<dbReference type="SMART" id="SM00448">
    <property type="entry name" value="REC"/>
    <property type="match status" value="1"/>
</dbReference>
<gene>
    <name evidence="10" type="ORF">BCF46_1699</name>
</gene>
<evidence type="ECO:0000256" key="3">
    <source>
        <dbReference type="ARBA" id="ARBA00023015"/>
    </source>
</evidence>
<dbReference type="EMBL" id="RCCE01000002">
    <property type="protein sequence ID" value="RLJ59548.1"/>
    <property type="molecule type" value="Genomic_DNA"/>
</dbReference>
<dbReference type="PANTHER" id="PTHR48111:SF59">
    <property type="entry name" value="TRANSCRIPTIONAL REGULATORY PROTEIN BAER"/>
    <property type="match status" value="1"/>
</dbReference>
<protein>
    <submittedName>
        <fullName evidence="10">Two-component system OmpR family response regulator</fullName>
    </submittedName>
</protein>
<dbReference type="GO" id="GO:0032993">
    <property type="term" value="C:protein-DNA complex"/>
    <property type="evidence" value="ECO:0007669"/>
    <property type="project" value="TreeGrafter"/>
</dbReference>
<evidence type="ECO:0000259" key="9">
    <source>
        <dbReference type="PROSITE" id="PS51755"/>
    </source>
</evidence>
<evidence type="ECO:0000256" key="6">
    <source>
        <dbReference type="PROSITE-ProRule" id="PRU00169"/>
    </source>
</evidence>
<dbReference type="FunFam" id="3.40.50.2300:FF:000001">
    <property type="entry name" value="DNA-binding response regulator PhoB"/>
    <property type="match status" value="1"/>
</dbReference>
<dbReference type="InterPro" id="IPR001867">
    <property type="entry name" value="OmpR/PhoB-type_DNA-bd"/>
</dbReference>
<reference evidence="10 11" key="1">
    <citation type="submission" date="2018-10" db="EMBL/GenBank/DDBJ databases">
        <title>Genomic Encyclopedia of Archaeal and Bacterial Type Strains, Phase II (KMG-II): from individual species to whole genera.</title>
        <authorList>
            <person name="Goeker M."/>
        </authorList>
    </citation>
    <scope>NUCLEOTIDE SEQUENCE [LARGE SCALE GENOMIC DNA]</scope>
    <source>
        <strain evidence="10 11">DSM 29466</strain>
    </source>
</reference>
<proteinExistence type="predicted"/>
<evidence type="ECO:0000313" key="11">
    <source>
        <dbReference type="Proteomes" id="UP000269157"/>
    </source>
</evidence>
<dbReference type="PROSITE" id="PS51755">
    <property type="entry name" value="OMPR_PHOB"/>
    <property type="match status" value="1"/>
</dbReference>
<feature type="domain" description="Response regulatory" evidence="8">
    <location>
        <begin position="4"/>
        <end position="117"/>
    </location>
</feature>
<dbReference type="InterPro" id="IPR001789">
    <property type="entry name" value="Sig_transdc_resp-reg_receiver"/>
</dbReference>
<dbReference type="AlphaFoldDB" id="A0A497WYV4"/>
<dbReference type="GO" id="GO:0000156">
    <property type="term" value="F:phosphorelay response regulator activity"/>
    <property type="evidence" value="ECO:0007669"/>
    <property type="project" value="TreeGrafter"/>
</dbReference>
<dbReference type="GO" id="GO:0005829">
    <property type="term" value="C:cytosol"/>
    <property type="evidence" value="ECO:0007669"/>
    <property type="project" value="TreeGrafter"/>
</dbReference>
<evidence type="ECO:0000256" key="7">
    <source>
        <dbReference type="PROSITE-ProRule" id="PRU01091"/>
    </source>
</evidence>
<evidence type="ECO:0000256" key="4">
    <source>
        <dbReference type="ARBA" id="ARBA00023125"/>
    </source>
</evidence>
<dbReference type="OrthoDB" id="9802426at2"/>
<evidence type="ECO:0000256" key="1">
    <source>
        <dbReference type="ARBA" id="ARBA00022553"/>
    </source>
</evidence>
<organism evidence="10 11">
    <name type="scientific">Litoreibacter meonggei</name>
    <dbReference type="NCBI Taxonomy" id="1049199"/>
    <lineage>
        <taxon>Bacteria</taxon>
        <taxon>Pseudomonadati</taxon>
        <taxon>Pseudomonadota</taxon>
        <taxon>Alphaproteobacteria</taxon>
        <taxon>Rhodobacterales</taxon>
        <taxon>Roseobacteraceae</taxon>
        <taxon>Litoreibacter</taxon>
    </lineage>
</organism>
<dbReference type="Gene3D" id="3.40.50.2300">
    <property type="match status" value="1"/>
</dbReference>
<feature type="domain" description="OmpR/PhoB-type" evidence="9">
    <location>
        <begin position="126"/>
        <end position="224"/>
    </location>
</feature>
<sequence length="227" mass="25104">MKADILVVDDDASIRSVISMALEDAEMQVSEATNGAAALIAQRRNPADLIVLDIGMPELDGFETCQALRKFSKVPVLFLTARDDEIDRVLGFQLGGDDYVTKPFSPRELVLRIKAILSRVRADDELSQSKHGDLVLKHNAHEAILGSQELELTSIEFSVLTALVSRPDQVFTRDQLITAVYGHNVTLSDRTVDSHVRNLRQKARKVGYVDIIRTIHGVGLRLGTCTQ</sequence>
<dbReference type="RefSeq" id="WP_121023242.1">
    <property type="nucleotide sequence ID" value="NZ_RCCE01000002.1"/>
</dbReference>
<comment type="caution">
    <text evidence="10">The sequence shown here is derived from an EMBL/GenBank/DDBJ whole genome shotgun (WGS) entry which is preliminary data.</text>
</comment>